<dbReference type="PROSITE" id="PS50305">
    <property type="entry name" value="SIRTUIN"/>
    <property type="match status" value="1"/>
</dbReference>
<evidence type="ECO:0000259" key="8">
    <source>
        <dbReference type="PROSITE" id="PS50305"/>
    </source>
</evidence>
<proteinExistence type="inferred from homology"/>
<feature type="binding site" evidence="6">
    <location>
        <position position="178"/>
    </location>
    <ligand>
        <name>Zn(2+)</name>
        <dbReference type="ChEBI" id="CHEBI:29105"/>
    </ligand>
</feature>
<dbReference type="AlphaFoldDB" id="A0A8H2WPD6"/>
<dbReference type="Gene3D" id="3.30.1600.10">
    <property type="entry name" value="SIR2/SIRT2 'Small Domain"/>
    <property type="match status" value="1"/>
</dbReference>
<evidence type="ECO:0000256" key="1">
    <source>
        <dbReference type="ARBA" id="ARBA00004173"/>
    </source>
</evidence>
<feature type="compositionally biased region" description="Acidic residues" evidence="7">
    <location>
        <begin position="711"/>
        <end position="722"/>
    </location>
</feature>
<feature type="region of interest" description="Disordered" evidence="7">
    <location>
        <begin position="656"/>
        <end position="1089"/>
    </location>
</feature>
<dbReference type="GO" id="GO:0005739">
    <property type="term" value="C:mitochondrion"/>
    <property type="evidence" value="ECO:0007669"/>
    <property type="project" value="UniProtKB-SubCell"/>
</dbReference>
<keyword evidence="6" id="KW-0479">Metal-binding</keyword>
<feature type="compositionally biased region" description="Acidic residues" evidence="7">
    <location>
        <begin position="1055"/>
        <end position="1070"/>
    </location>
</feature>
<comment type="subcellular location">
    <subcellularLocation>
        <location evidence="1">Mitochondrion</location>
    </subcellularLocation>
</comment>
<evidence type="ECO:0000256" key="5">
    <source>
        <dbReference type="ARBA" id="ARBA00023128"/>
    </source>
</evidence>
<dbReference type="PANTHER" id="PTHR11085:SF8">
    <property type="entry name" value="NAD-DEPENDENT HISTONE DEACETYLASE HST3"/>
    <property type="match status" value="1"/>
</dbReference>
<feature type="region of interest" description="Disordered" evidence="7">
    <location>
        <begin position="354"/>
        <end position="467"/>
    </location>
</feature>
<reference evidence="9" key="1">
    <citation type="submission" date="2021-01" db="EMBL/GenBank/DDBJ databases">
        <authorList>
            <person name="Kaushik A."/>
        </authorList>
    </citation>
    <scope>NUCLEOTIDE SEQUENCE</scope>
    <source>
        <strain evidence="9">AG4-R118</strain>
    </source>
</reference>
<feature type="domain" description="Deacetylase sirtuin-type" evidence="8">
    <location>
        <begin position="19"/>
        <end position="344"/>
    </location>
</feature>
<dbReference type="GO" id="GO:0070403">
    <property type="term" value="F:NAD+ binding"/>
    <property type="evidence" value="ECO:0007669"/>
    <property type="project" value="InterPro"/>
</dbReference>
<feature type="region of interest" description="Disordered" evidence="7">
    <location>
        <begin position="591"/>
        <end position="642"/>
    </location>
</feature>
<dbReference type="InterPro" id="IPR050134">
    <property type="entry name" value="NAD-dep_sirtuin_deacylases"/>
</dbReference>
<dbReference type="GO" id="GO:0017136">
    <property type="term" value="F:histone deacetylase activity, NAD-dependent"/>
    <property type="evidence" value="ECO:0007669"/>
    <property type="project" value="TreeGrafter"/>
</dbReference>
<dbReference type="CDD" id="cd01407">
    <property type="entry name" value="SIR2-fam"/>
    <property type="match status" value="1"/>
</dbReference>
<organism evidence="9 10">
    <name type="scientific">Rhizoctonia solani</name>
    <dbReference type="NCBI Taxonomy" id="456999"/>
    <lineage>
        <taxon>Eukaryota</taxon>
        <taxon>Fungi</taxon>
        <taxon>Dikarya</taxon>
        <taxon>Basidiomycota</taxon>
        <taxon>Agaricomycotina</taxon>
        <taxon>Agaricomycetes</taxon>
        <taxon>Cantharellales</taxon>
        <taxon>Ceratobasidiaceae</taxon>
        <taxon>Rhizoctonia</taxon>
    </lineage>
</organism>
<dbReference type="InterPro" id="IPR026590">
    <property type="entry name" value="Ssirtuin_cat_dom"/>
</dbReference>
<dbReference type="Pfam" id="PF02146">
    <property type="entry name" value="SIR2"/>
    <property type="match status" value="1"/>
</dbReference>
<gene>
    <name evidence="9" type="ORF">RDB_LOCUS1910</name>
</gene>
<dbReference type="SUPFAM" id="SSF52467">
    <property type="entry name" value="DHS-like NAD/FAD-binding domain"/>
    <property type="match status" value="1"/>
</dbReference>
<dbReference type="Proteomes" id="UP000663888">
    <property type="component" value="Unassembled WGS sequence"/>
</dbReference>
<feature type="active site" description="Proton acceptor" evidence="6">
    <location>
        <position position="167"/>
    </location>
</feature>
<evidence type="ECO:0000256" key="7">
    <source>
        <dbReference type="SAM" id="MobiDB-lite"/>
    </source>
</evidence>
<feature type="binding site" evidence="6">
    <location>
        <position position="175"/>
    </location>
    <ligand>
        <name>Zn(2+)</name>
        <dbReference type="ChEBI" id="CHEBI:29105"/>
    </ligand>
</feature>
<accession>A0A8H2WPD6</accession>
<dbReference type="PANTHER" id="PTHR11085">
    <property type="entry name" value="NAD-DEPENDENT PROTEIN DEACYLASE SIRTUIN-5, MITOCHONDRIAL-RELATED"/>
    <property type="match status" value="1"/>
</dbReference>
<feature type="binding site" evidence="6">
    <location>
        <position position="200"/>
    </location>
    <ligand>
        <name>Zn(2+)</name>
        <dbReference type="ChEBI" id="CHEBI:29105"/>
    </ligand>
</feature>
<evidence type="ECO:0000256" key="4">
    <source>
        <dbReference type="ARBA" id="ARBA00023027"/>
    </source>
</evidence>
<dbReference type="GO" id="GO:0046872">
    <property type="term" value="F:metal ion binding"/>
    <property type="evidence" value="ECO:0007669"/>
    <property type="project" value="UniProtKB-KW"/>
</dbReference>
<dbReference type="InterPro" id="IPR003000">
    <property type="entry name" value="Sirtuin"/>
</dbReference>
<feature type="compositionally biased region" description="Polar residues" evidence="7">
    <location>
        <begin position="879"/>
        <end position="890"/>
    </location>
</feature>
<comment type="caution">
    <text evidence="9">The sequence shown here is derived from an EMBL/GenBank/DDBJ whole genome shotgun (WGS) entry which is preliminary data.</text>
</comment>
<evidence type="ECO:0000256" key="2">
    <source>
        <dbReference type="ARBA" id="ARBA00006924"/>
    </source>
</evidence>
<feature type="compositionally biased region" description="Basic and acidic residues" evidence="7">
    <location>
        <begin position="1010"/>
        <end position="1024"/>
    </location>
</feature>
<keyword evidence="4" id="KW-0520">NAD</keyword>
<evidence type="ECO:0000256" key="3">
    <source>
        <dbReference type="ARBA" id="ARBA00022679"/>
    </source>
</evidence>
<comment type="similarity">
    <text evidence="2">Belongs to the sirtuin family. Class I subfamily.</text>
</comment>
<feature type="region of interest" description="Disordered" evidence="7">
    <location>
        <begin position="1105"/>
        <end position="1153"/>
    </location>
</feature>
<feature type="compositionally biased region" description="Basic and acidic residues" evidence="7">
    <location>
        <begin position="354"/>
        <end position="377"/>
    </location>
</feature>
<sequence>MTQTVPLAHLRTSKPSAAEASSRKTLHGIALAVAKAKRIVVVTGAGISCSSGIPDFRSSDGLYNLVKERYPDVVMKGRDLFDAALFRDPMSAAVFYTFMAELKTQIDSAHPAPVHDFLAMLDDKGKLLRSYTQNIDGLEERAGLGTQDLNTTTTGNASQRAKNVQLHGDIHRVRCTLCSASYPCSSDHIAAFRTGVPPDCPECIARSDARTARSARALKCGTLRPAIVLYDEPHPLGDHIGAVQTSDLGKRPDLLIVMGTSLKVHGLRLLVKSFAKAVHSSRPCPSTTSTTSQSFTHNVLFVNRTPPPPGEWTSIIDYHIQGDADTWVSHVLGEWKKSRPGDWEVQMRLDEVVPTKGEKLNGGKEKAKGDKTKDNKTSKGKGVKGKDVNVKAKAGKPKAKAPNSGSENQPPPTEVSDSKARITITLRRKAKVAQSPLHSRSGKIRGVGKGKPGLVGKGKAPLGTPTPMMTPARQASLATPAKSSDLPTPSFNLSTNPALNLANMYTPMRPGQKRSAPSHSPFVPGTGATPHTGQIRLDAMFSRSPAHKRPAISTPTAGRPFRAQIIPSPVNPTFVRRSPGYVSGLLRGERVASGSGSRMDGNTMTASASEAGMETTASETGALASASASDAEMDTTDVDGPLKINPVANFEIQDLAAQSSADESESEAVDQEEDADEEESDESEESDGAETEDIEEVGEETITLSQRMDLADSEDMIMDSPDEMPGTVDLISSSGSISKPLSRASTSTQASHVSSQTSHASTQDSRFSSHSTQESIFSAQGSQDTPASSQEEGPIFESSQTTTRLPGSSQTITCPSPQVSLDLSQTITCSPPPSIPLSPERDKSRRYLGQPRPAPFKSKSSGSEKLFKERPLARHVSMGTGSASTSTRHVSNPKPPRGTDVPARRSTIRSASANWSIYHTKSGARRPGGGLPIPIPGVDVGFSASGERFQLTSSSPPTDVDSDSEEEVPLAHRNRVLVTVPSPPASGSSSSRQSSEKRELKMILSPNMAPKDDEPRKRNRLKDDSDSDVDDDRELPRGLLFSSLKGKQKKSDNEMVIDVDPTSDEEDDGLDGAVGHMSLDGPSTDPDPDVDVVGMSSGAELSAAAAAASPIQTRARRRVKEATAAAASKRGKRAPPRTGIRTSSRLAAMSSTS</sequence>
<protein>
    <recommendedName>
        <fullName evidence="8">Deacetylase sirtuin-type domain-containing protein</fullName>
    </recommendedName>
</protein>
<keyword evidence="6" id="KW-0862">Zinc</keyword>
<keyword evidence="5" id="KW-0496">Mitochondrion</keyword>
<evidence type="ECO:0000313" key="9">
    <source>
        <dbReference type="EMBL" id="CAE6398405.1"/>
    </source>
</evidence>
<evidence type="ECO:0000256" key="6">
    <source>
        <dbReference type="PROSITE-ProRule" id="PRU00236"/>
    </source>
</evidence>
<evidence type="ECO:0000313" key="10">
    <source>
        <dbReference type="Proteomes" id="UP000663888"/>
    </source>
</evidence>
<name>A0A8H2WPD6_9AGAM</name>
<dbReference type="Gene3D" id="3.40.50.1220">
    <property type="entry name" value="TPP-binding domain"/>
    <property type="match status" value="1"/>
</dbReference>
<feature type="compositionally biased region" description="Polar residues" evidence="7">
    <location>
        <begin position="743"/>
        <end position="829"/>
    </location>
</feature>
<feature type="compositionally biased region" description="Polar residues" evidence="7">
    <location>
        <begin position="908"/>
        <end position="919"/>
    </location>
</feature>
<dbReference type="InterPro" id="IPR026591">
    <property type="entry name" value="Sirtuin_cat_small_dom_sf"/>
</dbReference>
<dbReference type="InterPro" id="IPR029035">
    <property type="entry name" value="DHS-like_NAD/FAD-binding_dom"/>
</dbReference>
<dbReference type="GO" id="GO:0005634">
    <property type="term" value="C:nucleus"/>
    <property type="evidence" value="ECO:0007669"/>
    <property type="project" value="TreeGrafter"/>
</dbReference>
<keyword evidence="3" id="KW-0808">Transferase</keyword>
<feature type="compositionally biased region" description="Polar residues" evidence="7">
    <location>
        <begin position="594"/>
        <end position="608"/>
    </location>
</feature>
<feature type="compositionally biased region" description="Polar residues" evidence="7">
    <location>
        <begin position="1140"/>
        <end position="1153"/>
    </location>
</feature>
<dbReference type="EMBL" id="CAJMWX010000047">
    <property type="protein sequence ID" value="CAE6398405.1"/>
    <property type="molecule type" value="Genomic_DNA"/>
</dbReference>
<feature type="binding site" evidence="6">
    <location>
        <position position="220"/>
    </location>
    <ligand>
        <name>Zn(2+)</name>
        <dbReference type="ChEBI" id="CHEBI:29105"/>
    </ligand>
</feature>
<feature type="compositionally biased region" description="Acidic residues" evidence="7">
    <location>
        <begin position="662"/>
        <end position="699"/>
    </location>
</feature>